<evidence type="ECO:0000256" key="1">
    <source>
        <dbReference type="SAM" id="SignalP"/>
    </source>
</evidence>
<organism evidence="3 4">
    <name type="scientific">Phormidium pseudopriestleyi FRX01</name>
    <dbReference type="NCBI Taxonomy" id="1759528"/>
    <lineage>
        <taxon>Bacteria</taxon>
        <taxon>Bacillati</taxon>
        <taxon>Cyanobacteriota</taxon>
        <taxon>Cyanophyceae</taxon>
        <taxon>Oscillatoriophycideae</taxon>
        <taxon>Oscillatoriales</taxon>
        <taxon>Oscillatoriaceae</taxon>
        <taxon>Phormidium</taxon>
    </lineage>
</organism>
<dbReference type="InterPro" id="IPR011050">
    <property type="entry name" value="Pectin_lyase_fold/virulence"/>
</dbReference>
<keyword evidence="4" id="KW-1185">Reference proteome</keyword>
<feature type="chain" id="PRO_5047132555" evidence="1">
    <location>
        <begin position="25"/>
        <end position="1534"/>
    </location>
</feature>
<dbReference type="Pfam" id="PF05860">
    <property type="entry name" value="TPS"/>
    <property type="match status" value="1"/>
</dbReference>
<feature type="signal peptide" evidence="1">
    <location>
        <begin position="1"/>
        <end position="24"/>
    </location>
</feature>
<dbReference type="InterPro" id="IPR008638">
    <property type="entry name" value="FhaB/CdiA-like_TPS"/>
</dbReference>
<name>A0ABS3FP73_9CYAN</name>
<dbReference type="SUPFAM" id="SSF51126">
    <property type="entry name" value="Pectin lyase-like"/>
    <property type="match status" value="1"/>
</dbReference>
<dbReference type="Gene3D" id="2.160.20.10">
    <property type="entry name" value="Single-stranded right-handed beta-helix, Pectin lyase-like"/>
    <property type="match status" value="1"/>
</dbReference>
<feature type="domain" description="Filamentous haemagglutinin FhaB/tRNA nuclease CdiA-like TPS" evidence="2">
    <location>
        <begin position="29"/>
        <end position="143"/>
    </location>
</feature>
<keyword evidence="1" id="KW-0732">Signal</keyword>
<proteinExistence type="predicted"/>
<evidence type="ECO:0000313" key="3">
    <source>
        <dbReference type="EMBL" id="MBO0348774.1"/>
    </source>
</evidence>
<feature type="non-terminal residue" evidence="3">
    <location>
        <position position="1534"/>
    </location>
</feature>
<evidence type="ECO:0000313" key="4">
    <source>
        <dbReference type="Proteomes" id="UP000664844"/>
    </source>
</evidence>
<dbReference type="NCBIfam" id="TIGR01901">
    <property type="entry name" value="adhes_NPXG"/>
    <property type="match status" value="1"/>
</dbReference>
<accession>A0ABS3FP73</accession>
<comment type="caution">
    <text evidence="3">The sequence shown here is derived from an EMBL/GenBank/DDBJ whole genome shotgun (WGS) entry which is preliminary data.</text>
</comment>
<dbReference type="EMBL" id="JAFLQW010000183">
    <property type="protein sequence ID" value="MBO0348774.1"/>
    <property type="molecule type" value="Genomic_DNA"/>
</dbReference>
<dbReference type="RefSeq" id="WP_207087314.1">
    <property type="nucleotide sequence ID" value="NZ_JAFLQW010000183.1"/>
</dbReference>
<gene>
    <name evidence="3" type="ORF">J0895_06595</name>
</gene>
<sequence>MNKFSMIPIALVLSSVLNGTTSFAQPIAPAADGTNTTVNPEGNQFNITGGTLSGDRTNLFHSFEQFGLDSGQVANFLSSPEIQNILGRVTGGDASIINGLIQITGGNSNLFLMNPAGILFGPNASLNVPASFTATTATGIGFGNDWFQAVGENNWGNLIGTPSQFAFEISQPGVIANLGNLTLNPGQNLTLLGGTVLNAGTLASPGGNITVAAVPGESRVRIFQANHVLSLEVTPSDETPLTSQLTPMSLPELLTGSGVSHANQVQVNPDGTIALTGSHSQVPVEFGDAVASGELNVTGEAGGTVQVLGERVAVVGAHIDASGIDGGGTVLVGGEYQGQGPIPNASDTLVSRDSIISADALSQGDGGRVIIWADDTTTFRGTINARGGVEATDEPQNGGFVEVSGKKNLIFRGSVDLSAPNGSLGTLLLDPENIIIVSATGAADDPQLSEGVPNPGDPEGAIFAEDGGTASYTISKFVLETLPGNGDIILEATNDIIIEDLAYNGELRFEAGTGEISFVADADGSGTGSFLMQNTQNTISAPGRSVSISGASIVVGNINTGIDFAPTDGGAITLNATNGSITGGELLAGTNPLQGEGMAGNGGAVTISALTDINLTNIATSSYSFDMGASNGGRIEVRSTTGNITVQTLNSSTITDLGIVGNGGEILVEALNGFVNTSTIRSNADSFDGTAGTGGNIVVNAGTIVTVSNILDSSSSELNSGGNVELTGNQIELPIEGSGVSNNGGMLLLQPSTPDTNIAINALTIIPNSLTLTQFQIGQLNSGFESVTIGRENGTGTVTLDSFENPIDAPLTVRSPNGAINVNSPIEAVDIGSITLQGATTLNSNLTTVNQPIAIQGDVTLGLNPVILTSGDGEITLTGQVNGNQSLTLDAGIGEISITGEIGGVTPIGDLTANSTGITQFGGPINATSLTTNAGGTTQLNGNVTTTGAVGQVYGNNVTTPGNLTLTGDELSFGGTVTGTGLLTLQPANVNTPVALGDATEIGVGTLDITAADLAAFQGFTSLTIGRIDGNGAISSANLSLTVPTTIQSGNGGITLAGANGAQPLTVTSTNGTVALSGAVGDITPLSSLTVTTGGIATLGNAITTNGPDGVTIAGTGGINLTGPVTLNSSTGNGTVALTGAVNGNFPLTVTSGNGTVTLPAIGNITPISSLTLNSTNTAQLTGNITTQGINGVTVNAPTTLASPVTINTQIGNGPINFAGAVDGTFPLTLTAGTGNVRFTQTLGGIFPLTQLTIAGGILETANLNVGSGGINLTGSNITLNTVNTTAGGTLAINNSGTLNLAGLVNLAGLFSQTGTGSVILGNNLTTTNQNISFNSPITLTGNPEISAGTGSLSFNNTLNAGTGNLSLTANEMQFGGVISGTGLAFLSPGSSDRTIQIGGTSSNNALNLSLAELNLFQPGFTQITIGRVDSTGLISIAPLTLSNQSFFFQSGNGIISLLGLLRGNLGADFTFFANDIELAAGIETDGTDIVLDGNVKLAADVTLNTGPGEGNITFQRTVNGTHQLTLQAGTGNV</sequence>
<reference evidence="3 4" key="1">
    <citation type="submission" date="2021-03" db="EMBL/GenBank/DDBJ databases">
        <title>Metabolic Capacity of the Antarctic Cyanobacterium Phormidium pseudopriestleyi that Sustains Oxygenic Photosynthesis in the Presence of Hydrogen Sulfide.</title>
        <authorList>
            <person name="Lumian J.E."/>
            <person name="Jungblut A.D."/>
            <person name="Dillon M.L."/>
            <person name="Hawes I."/>
            <person name="Doran P.T."/>
            <person name="Mackey T.J."/>
            <person name="Dick G.J."/>
            <person name="Grettenberger C.L."/>
            <person name="Sumner D.Y."/>
        </authorList>
    </citation>
    <scope>NUCLEOTIDE SEQUENCE [LARGE SCALE GENOMIC DNA]</scope>
    <source>
        <strain evidence="3 4">FRX01</strain>
    </source>
</reference>
<protein>
    <submittedName>
        <fullName evidence="3">Filamentous hemagglutinin N-terminal domain-containing protein</fullName>
    </submittedName>
</protein>
<dbReference type="SMART" id="SM00912">
    <property type="entry name" value="Haemagg_act"/>
    <property type="match status" value="1"/>
</dbReference>
<dbReference type="Proteomes" id="UP000664844">
    <property type="component" value="Unassembled WGS sequence"/>
</dbReference>
<dbReference type="InterPro" id="IPR012334">
    <property type="entry name" value="Pectin_lyas_fold"/>
</dbReference>
<evidence type="ECO:0000259" key="2">
    <source>
        <dbReference type="SMART" id="SM00912"/>
    </source>
</evidence>